<comment type="similarity">
    <text evidence="1">Belongs to the transglutaminase superfamily. Transglutaminase family.</text>
</comment>
<dbReference type="InterPro" id="IPR013783">
    <property type="entry name" value="Ig-like_fold"/>
</dbReference>
<keyword evidence="6" id="KW-1185">Reference proteome</keyword>
<feature type="domain" description="Transglutaminase C-terminal" evidence="4">
    <location>
        <begin position="12"/>
        <end position="84"/>
    </location>
</feature>
<reference evidence="5" key="1">
    <citation type="submission" date="2022-02" db="EMBL/GenBank/DDBJ databases">
        <title>Atlantic sturgeon de novo genome assembly.</title>
        <authorList>
            <person name="Stock M."/>
            <person name="Klopp C."/>
            <person name="Guiguen Y."/>
            <person name="Cabau C."/>
            <person name="Parinello H."/>
            <person name="Santidrian Yebra-Pimentel E."/>
            <person name="Kuhl H."/>
            <person name="Dirks R.P."/>
            <person name="Guessner J."/>
            <person name="Wuertz S."/>
            <person name="Du K."/>
            <person name="Schartl M."/>
        </authorList>
    </citation>
    <scope>NUCLEOTIDE SEQUENCE</scope>
    <source>
        <strain evidence="5">STURGEONOMICS-FGT-2020</strain>
        <tissue evidence="5">Whole blood</tissue>
    </source>
</reference>
<protein>
    <recommendedName>
        <fullName evidence="3">protein-glutamine gamma-glutamyltransferase</fullName>
        <ecNumber evidence="3">2.3.2.13</ecNumber>
    </recommendedName>
</protein>
<evidence type="ECO:0000313" key="6">
    <source>
        <dbReference type="Proteomes" id="UP001230051"/>
    </source>
</evidence>
<dbReference type="Proteomes" id="UP001230051">
    <property type="component" value="Unassembled WGS sequence"/>
</dbReference>
<sequence>MSAIRCAFLLQPEGSAVVGQKMQAKIIFTNPLPKTLKSAVISVEGPGLQTPKRINIGVVARHSTITLTETFVPAKSGPRKLYFTIKTNILYVF</sequence>
<dbReference type="Pfam" id="PF00927">
    <property type="entry name" value="Transglut_C"/>
    <property type="match status" value="1"/>
</dbReference>
<comment type="caution">
    <text evidence="5">The sequence shown here is derived from an EMBL/GenBank/DDBJ whole genome shotgun (WGS) entry which is preliminary data.</text>
</comment>
<gene>
    <name evidence="5" type="primary">TGM1</name>
    <name evidence="5" type="ORF">AOXY_G30623</name>
</gene>
<dbReference type="EC" id="2.3.2.13" evidence="3"/>
<dbReference type="PANTHER" id="PTHR11590:SF49">
    <property type="entry name" value="PROTEIN-GLUTAMINE GAMMA-GLUTAMYLTRANSFERASE K"/>
    <property type="match status" value="1"/>
</dbReference>
<name>A0AAD8CLS6_ACIOX</name>
<keyword evidence="2" id="KW-0012">Acyltransferase</keyword>
<dbReference type="InterPro" id="IPR050779">
    <property type="entry name" value="Transglutaminase"/>
</dbReference>
<evidence type="ECO:0000256" key="1">
    <source>
        <dbReference type="ARBA" id="ARBA00005968"/>
    </source>
</evidence>
<evidence type="ECO:0000313" key="5">
    <source>
        <dbReference type="EMBL" id="KAK1152915.1"/>
    </source>
</evidence>
<dbReference type="AlphaFoldDB" id="A0AAD8CLS6"/>
<proteinExistence type="inferred from homology"/>
<dbReference type="InterPro" id="IPR008958">
    <property type="entry name" value="Transglutaminase_C"/>
</dbReference>
<evidence type="ECO:0000256" key="2">
    <source>
        <dbReference type="ARBA" id="ARBA00023315"/>
    </source>
</evidence>
<dbReference type="Gene3D" id="2.60.40.10">
    <property type="entry name" value="Immunoglobulins"/>
    <property type="match status" value="1"/>
</dbReference>
<dbReference type="FunFam" id="2.60.40.10:FF:000090">
    <property type="entry name" value="Protein-glutamine gamma-glutamyltransferase 2"/>
    <property type="match status" value="1"/>
</dbReference>
<dbReference type="PANTHER" id="PTHR11590">
    <property type="entry name" value="PROTEIN-GLUTAMINE GAMMA-GLUTAMYLTRANSFERASE"/>
    <property type="match status" value="1"/>
</dbReference>
<dbReference type="SUPFAM" id="SSF49309">
    <property type="entry name" value="Transglutaminase, two C-terminal domains"/>
    <property type="match status" value="1"/>
</dbReference>
<dbReference type="InterPro" id="IPR036238">
    <property type="entry name" value="Transglutaminase_C_sf"/>
</dbReference>
<keyword evidence="2" id="KW-0808">Transferase</keyword>
<evidence type="ECO:0000256" key="3">
    <source>
        <dbReference type="ARBA" id="ARBA00024222"/>
    </source>
</evidence>
<dbReference type="EMBL" id="JAGXEW010000044">
    <property type="protein sequence ID" value="KAK1152915.1"/>
    <property type="molecule type" value="Genomic_DNA"/>
</dbReference>
<organism evidence="5 6">
    <name type="scientific">Acipenser oxyrinchus oxyrinchus</name>
    <dbReference type="NCBI Taxonomy" id="40147"/>
    <lineage>
        <taxon>Eukaryota</taxon>
        <taxon>Metazoa</taxon>
        <taxon>Chordata</taxon>
        <taxon>Craniata</taxon>
        <taxon>Vertebrata</taxon>
        <taxon>Euteleostomi</taxon>
        <taxon>Actinopterygii</taxon>
        <taxon>Chondrostei</taxon>
        <taxon>Acipenseriformes</taxon>
        <taxon>Acipenseridae</taxon>
        <taxon>Acipenser</taxon>
    </lineage>
</organism>
<evidence type="ECO:0000259" key="4">
    <source>
        <dbReference type="Pfam" id="PF00927"/>
    </source>
</evidence>
<accession>A0AAD8CLS6</accession>
<dbReference type="GO" id="GO:0003810">
    <property type="term" value="F:protein-glutamine gamma-glutamyltransferase activity"/>
    <property type="evidence" value="ECO:0007669"/>
    <property type="project" value="UniProtKB-EC"/>
</dbReference>